<keyword evidence="2 7" id="KW-0808">Transferase</keyword>
<proteinExistence type="inferred from homology"/>
<gene>
    <name evidence="10" type="primary">LOC108717207</name>
</gene>
<dbReference type="OMA" id="RYCKTCW"/>
<dbReference type="AlphaFoldDB" id="A0A1L8GBZ5"/>
<dbReference type="GO" id="GO:0016020">
    <property type="term" value="C:membrane"/>
    <property type="evidence" value="ECO:0007669"/>
    <property type="project" value="UniProtKB-SubCell"/>
</dbReference>
<feature type="transmembrane region" description="Helical" evidence="7">
    <location>
        <begin position="225"/>
        <end position="244"/>
    </location>
</feature>
<dbReference type="GeneID" id="108717207"/>
<comment type="subcellular location">
    <subcellularLocation>
        <location evidence="1">Membrane</location>
        <topology evidence="1">Multi-pass membrane protein</topology>
    </subcellularLocation>
</comment>
<dbReference type="InterPro" id="IPR001594">
    <property type="entry name" value="Palmitoyltrfase_DHHC"/>
</dbReference>
<keyword evidence="5 7" id="KW-0472">Membrane</keyword>
<evidence type="ECO:0000256" key="2">
    <source>
        <dbReference type="ARBA" id="ARBA00022679"/>
    </source>
</evidence>
<organism evidence="9 10">
    <name type="scientific">Xenopus laevis</name>
    <name type="common">African clawed frog</name>
    <dbReference type="NCBI Taxonomy" id="8355"/>
    <lineage>
        <taxon>Eukaryota</taxon>
        <taxon>Metazoa</taxon>
        <taxon>Chordata</taxon>
        <taxon>Craniata</taxon>
        <taxon>Vertebrata</taxon>
        <taxon>Euteleostomi</taxon>
        <taxon>Amphibia</taxon>
        <taxon>Batrachia</taxon>
        <taxon>Anura</taxon>
        <taxon>Pipoidea</taxon>
        <taxon>Pipidae</taxon>
        <taxon>Xenopodinae</taxon>
        <taxon>Xenopus</taxon>
        <taxon>Xenopus</taxon>
    </lineage>
</organism>
<protein>
    <recommendedName>
        <fullName evidence="7">Palmitoyltransferase</fullName>
        <ecNumber evidence="7">2.3.1.225</ecNumber>
    </recommendedName>
</protein>
<dbReference type="GO" id="GO:0019706">
    <property type="term" value="F:protein-cysteine S-palmitoyltransferase activity"/>
    <property type="evidence" value="ECO:0007669"/>
    <property type="project" value="UniProtKB-EC"/>
</dbReference>
<evidence type="ECO:0000256" key="7">
    <source>
        <dbReference type="RuleBase" id="RU079119"/>
    </source>
</evidence>
<accession>A0A1L8GBZ5</accession>
<evidence type="ECO:0000256" key="6">
    <source>
        <dbReference type="ARBA" id="ARBA00023315"/>
    </source>
</evidence>
<keyword evidence="6 7" id="KW-0012">Acyltransferase</keyword>
<dbReference type="STRING" id="8355.A0A1L8GBZ5"/>
<name>A0A1L8GBZ5_XENLA</name>
<evidence type="ECO:0000256" key="4">
    <source>
        <dbReference type="ARBA" id="ARBA00022989"/>
    </source>
</evidence>
<feature type="transmembrane region" description="Helical" evidence="7">
    <location>
        <begin position="31"/>
        <end position="51"/>
    </location>
</feature>
<keyword evidence="4 7" id="KW-1133">Transmembrane helix</keyword>
<dbReference type="GO" id="GO:0016409">
    <property type="term" value="F:palmitoyltransferase activity"/>
    <property type="evidence" value="ECO:0000318"/>
    <property type="project" value="GO_Central"/>
</dbReference>
<dbReference type="RefSeq" id="XP_041419740.1">
    <property type="nucleotide sequence ID" value="XM_041563806.1"/>
</dbReference>
<dbReference type="InterPro" id="IPR039859">
    <property type="entry name" value="PFA4/ZDH16/20/ERF2-like"/>
</dbReference>
<dbReference type="GO" id="GO:0006974">
    <property type="term" value="P:DNA damage response"/>
    <property type="evidence" value="ECO:0000318"/>
    <property type="project" value="GO_Central"/>
</dbReference>
<dbReference type="EC" id="2.3.1.225" evidence="7"/>
<dbReference type="GO" id="GO:0007507">
    <property type="term" value="P:heart development"/>
    <property type="evidence" value="ECO:0000318"/>
    <property type="project" value="GO_Central"/>
</dbReference>
<evidence type="ECO:0000313" key="10">
    <source>
        <dbReference type="RefSeq" id="XP_041419740.1"/>
    </source>
</evidence>
<dbReference type="OrthoDB" id="9909019at2759"/>
<dbReference type="PANTHER" id="PTHR12246">
    <property type="entry name" value="PALMITOYLTRANSFERASE ZDHHC16"/>
    <property type="match status" value="1"/>
</dbReference>
<feature type="domain" description="Palmitoyltransferase DHHC" evidence="8">
    <location>
        <begin position="140"/>
        <end position="256"/>
    </location>
</feature>
<evidence type="ECO:0000259" key="8">
    <source>
        <dbReference type="Pfam" id="PF01529"/>
    </source>
</evidence>
<dbReference type="Proteomes" id="UP000186698">
    <property type="component" value="Chromosome 5L"/>
</dbReference>
<dbReference type="GO" id="GO:0005794">
    <property type="term" value="C:Golgi apparatus"/>
    <property type="evidence" value="ECO:0000318"/>
    <property type="project" value="GO_Central"/>
</dbReference>
<reference evidence="10" key="1">
    <citation type="submission" date="2025-08" db="UniProtKB">
        <authorList>
            <consortium name="RefSeq"/>
        </authorList>
    </citation>
    <scope>IDENTIFICATION</scope>
    <source>
        <strain evidence="10">J_2021</strain>
        <tissue evidence="10">Erythrocytes</tissue>
    </source>
</reference>
<dbReference type="GO" id="GO:0021899">
    <property type="term" value="P:fibroblast growth factor receptor signaling pathway involved in forebrain neuron fate commitment"/>
    <property type="evidence" value="ECO:0000318"/>
    <property type="project" value="GO_Central"/>
</dbReference>
<feature type="transmembrane region" description="Helical" evidence="7">
    <location>
        <begin position="185"/>
        <end position="205"/>
    </location>
</feature>
<dbReference type="PROSITE" id="PS50216">
    <property type="entry name" value="DHHC"/>
    <property type="match status" value="1"/>
</dbReference>
<dbReference type="PaxDb" id="8355-A0A1L8GBZ5"/>
<sequence length="326" mass="37477">MVTKEETHTVNIDEEEEDEDYDESDHCFTKCISYFLVSLISCILVVAYYITVVELCIFTVEPLALKLTFLVTFHLFYILCVWSFLRTILSRPVTPPAKFCLSESDKKLYLSEESQEKKQEILVHAAKDLPIYTRDRKGDVRYCEKCQVLKPDRCHHCPVCNVCILKLDHHCVFLSNCVGFSNYKFFLLSVGYGLLLSIMTSAMSFYCLKLFWTNRLPETDSKAPITYQAWISTVLSLIFFPFLYSHLVLASNNITAMSDGDEDDDDKHKAGKHSKMYDLGFSKNIRQVFGDKKIYWLFPIFSSLGDGFSFPRGDATDIEKNAATDN</sequence>
<dbReference type="Pfam" id="PF01529">
    <property type="entry name" value="DHHC"/>
    <property type="match status" value="1"/>
</dbReference>
<evidence type="ECO:0000313" key="9">
    <source>
        <dbReference type="Proteomes" id="UP000186698"/>
    </source>
</evidence>
<evidence type="ECO:0000256" key="5">
    <source>
        <dbReference type="ARBA" id="ARBA00023136"/>
    </source>
</evidence>
<comment type="domain">
    <text evidence="7">The DHHC domain is required for palmitoyltransferase activity.</text>
</comment>
<comment type="similarity">
    <text evidence="7">Belongs to the DHHC palmitoyltransferase family.</text>
</comment>
<dbReference type="KEGG" id="xla:108717207"/>
<evidence type="ECO:0000256" key="1">
    <source>
        <dbReference type="ARBA" id="ARBA00004141"/>
    </source>
</evidence>
<evidence type="ECO:0000256" key="3">
    <source>
        <dbReference type="ARBA" id="ARBA00022692"/>
    </source>
</evidence>
<keyword evidence="3 7" id="KW-0812">Transmembrane</keyword>
<keyword evidence="9" id="KW-1185">Reference proteome</keyword>
<comment type="catalytic activity">
    <reaction evidence="7">
        <text>L-cysteinyl-[protein] + hexadecanoyl-CoA = S-hexadecanoyl-L-cysteinyl-[protein] + CoA</text>
        <dbReference type="Rhea" id="RHEA:36683"/>
        <dbReference type="Rhea" id="RHEA-COMP:10131"/>
        <dbReference type="Rhea" id="RHEA-COMP:11032"/>
        <dbReference type="ChEBI" id="CHEBI:29950"/>
        <dbReference type="ChEBI" id="CHEBI:57287"/>
        <dbReference type="ChEBI" id="CHEBI:57379"/>
        <dbReference type="ChEBI" id="CHEBI:74151"/>
        <dbReference type="EC" id="2.3.1.225"/>
    </reaction>
</comment>
<feature type="transmembrane region" description="Helical" evidence="7">
    <location>
        <begin position="63"/>
        <end position="85"/>
    </location>
</feature>